<evidence type="ECO:0000256" key="1">
    <source>
        <dbReference type="SAM" id="MobiDB-lite"/>
    </source>
</evidence>
<feature type="compositionally biased region" description="Polar residues" evidence="1">
    <location>
        <begin position="117"/>
        <end position="147"/>
    </location>
</feature>
<feature type="compositionally biased region" description="Basic and acidic residues" evidence="1">
    <location>
        <begin position="98"/>
        <end position="112"/>
    </location>
</feature>
<dbReference type="EMBL" id="JACXVP010000006">
    <property type="protein sequence ID" value="KAG5599097.1"/>
    <property type="molecule type" value="Genomic_DNA"/>
</dbReference>
<dbReference type="AlphaFoldDB" id="A0A9J5YFR9"/>
<comment type="caution">
    <text evidence="2">The sequence shown here is derived from an EMBL/GenBank/DDBJ whole genome shotgun (WGS) entry which is preliminary data.</text>
</comment>
<feature type="region of interest" description="Disordered" evidence="1">
    <location>
        <begin position="98"/>
        <end position="155"/>
    </location>
</feature>
<dbReference type="PANTHER" id="PTHR31286:SF177">
    <property type="entry name" value="ENDONUCLEASE_EXONUCLEASE_PHOSPHATASE"/>
    <property type="match status" value="1"/>
</dbReference>
<feature type="region of interest" description="Disordered" evidence="1">
    <location>
        <begin position="197"/>
        <end position="228"/>
    </location>
</feature>
<gene>
    <name evidence="2" type="ORF">H5410_030467</name>
</gene>
<protein>
    <submittedName>
        <fullName evidence="2">Uncharacterized protein</fullName>
    </submittedName>
</protein>
<organism evidence="2 3">
    <name type="scientific">Solanum commersonii</name>
    <name type="common">Commerson's wild potato</name>
    <name type="synonym">Commerson's nightshade</name>
    <dbReference type="NCBI Taxonomy" id="4109"/>
    <lineage>
        <taxon>Eukaryota</taxon>
        <taxon>Viridiplantae</taxon>
        <taxon>Streptophyta</taxon>
        <taxon>Embryophyta</taxon>
        <taxon>Tracheophyta</taxon>
        <taxon>Spermatophyta</taxon>
        <taxon>Magnoliopsida</taxon>
        <taxon>eudicotyledons</taxon>
        <taxon>Gunneridae</taxon>
        <taxon>Pentapetalae</taxon>
        <taxon>asterids</taxon>
        <taxon>lamiids</taxon>
        <taxon>Solanales</taxon>
        <taxon>Solanaceae</taxon>
        <taxon>Solanoideae</taxon>
        <taxon>Solaneae</taxon>
        <taxon>Solanum</taxon>
    </lineage>
</organism>
<name>A0A9J5YFR9_SOLCO</name>
<dbReference type="OrthoDB" id="1002340at2759"/>
<proteinExistence type="predicted"/>
<feature type="compositionally biased region" description="Polar residues" evidence="1">
    <location>
        <begin position="197"/>
        <end position="213"/>
    </location>
</feature>
<sequence>MRRHQRSTVHSFAVLYLDTASIQKTRGSVARVKVQIDLTKERPPHVWIGLNEEYLNIGRWQTIEYEHIPDYCMYCKHQGHLLHVCTIKQRDEEFKKTKELEADRKNKNKGEQGKQNSRNLQMQYTNREDGNTSSQYQQHQKQGNNNKPADEEWQTQKRKAYMPVQYSMGRPKSSNLLRKHCSSNKLITQGQVQKIQDNNDNISGRQDLITLTSETKKKDHPGPTCDNS</sequence>
<dbReference type="Proteomes" id="UP000824120">
    <property type="component" value="Chromosome 6"/>
</dbReference>
<keyword evidence="3" id="KW-1185">Reference proteome</keyword>
<evidence type="ECO:0000313" key="3">
    <source>
        <dbReference type="Proteomes" id="UP000824120"/>
    </source>
</evidence>
<evidence type="ECO:0000313" key="2">
    <source>
        <dbReference type="EMBL" id="KAG5599097.1"/>
    </source>
</evidence>
<accession>A0A9J5YFR9</accession>
<dbReference type="PANTHER" id="PTHR31286">
    <property type="entry name" value="GLYCINE-RICH CELL WALL STRUCTURAL PROTEIN 1.8-LIKE"/>
    <property type="match status" value="1"/>
</dbReference>
<reference evidence="2 3" key="1">
    <citation type="submission" date="2020-09" db="EMBL/GenBank/DDBJ databases">
        <title>De no assembly of potato wild relative species, Solanum commersonii.</title>
        <authorList>
            <person name="Cho K."/>
        </authorList>
    </citation>
    <scope>NUCLEOTIDE SEQUENCE [LARGE SCALE GENOMIC DNA]</scope>
    <source>
        <strain evidence="2">LZ3.2</strain>
        <tissue evidence="2">Leaf</tissue>
    </source>
</reference>
<dbReference type="InterPro" id="IPR040256">
    <property type="entry name" value="At4g02000-like"/>
</dbReference>